<name>A0AAP2W5W1_9EURY</name>
<dbReference type="EMBL" id="PGCK01000001">
    <property type="protein sequence ID" value="MCD1293516.1"/>
    <property type="molecule type" value="Genomic_DNA"/>
</dbReference>
<protein>
    <submittedName>
        <fullName evidence="1">Uncharacterized protein</fullName>
    </submittedName>
</protein>
<dbReference type="Proteomes" id="UP001320159">
    <property type="component" value="Unassembled WGS sequence"/>
</dbReference>
<gene>
    <name evidence="1" type="ORF">CUJ83_00710</name>
</gene>
<sequence>MNYCSVDIKESSKNSYYQIIVIDDLDYNKINDKLLKYNLTINKIDLKSRKNSYLIESTEMLGRYLREFKNYSYYIFNNSEFIELIVKMNNNEYILEYIDYLGLDNEEEINEIDELLRFNNIIKLVEILKTYNVQINSQDYIKRYEKISIFKSGLIYTNVNLTLLIKLLEKIM</sequence>
<dbReference type="AlphaFoldDB" id="A0AAP2W5W1"/>
<dbReference type="RefSeq" id="WP_230739425.1">
    <property type="nucleotide sequence ID" value="NZ_PGCK01000001.1"/>
</dbReference>
<organism evidence="1 2">
    <name type="scientific">Methanooceanicella nereidis</name>
    <dbReference type="NCBI Taxonomy" id="2052831"/>
    <lineage>
        <taxon>Archaea</taxon>
        <taxon>Methanobacteriati</taxon>
        <taxon>Methanobacteriota</taxon>
        <taxon>Stenosarchaea group</taxon>
        <taxon>Methanomicrobia</taxon>
        <taxon>Methanocellales</taxon>
        <taxon>Methanocellaceae</taxon>
        <taxon>Methanooceanicella</taxon>
    </lineage>
</organism>
<evidence type="ECO:0000313" key="1">
    <source>
        <dbReference type="EMBL" id="MCD1293516.1"/>
    </source>
</evidence>
<comment type="caution">
    <text evidence="1">The sequence shown here is derived from an EMBL/GenBank/DDBJ whole genome shotgun (WGS) entry which is preliminary data.</text>
</comment>
<reference evidence="1 2" key="1">
    <citation type="submission" date="2017-11" db="EMBL/GenBank/DDBJ databases">
        <title>Isolation and Characterization of Family Methanocellaceae Species from Potential Methane Hydrate Area Offshore Southwestern Taiwan.</title>
        <authorList>
            <person name="Zhang W.-L."/>
            <person name="Chen W.-C."/>
            <person name="Lai M.-C."/>
            <person name="Chen S.-C."/>
        </authorList>
    </citation>
    <scope>NUCLEOTIDE SEQUENCE [LARGE SCALE GENOMIC DNA]</scope>
    <source>
        <strain evidence="1 2">CWC-04</strain>
    </source>
</reference>
<keyword evidence="2" id="KW-1185">Reference proteome</keyword>
<accession>A0AAP2W5W1</accession>
<evidence type="ECO:0000313" key="2">
    <source>
        <dbReference type="Proteomes" id="UP001320159"/>
    </source>
</evidence>
<proteinExistence type="predicted"/>